<dbReference type="HOGENOM" id="CLU_2714616_0_0_4"/>
<name>A0A0E1WBC9_BURPE</name>
<protein>
    <submittedName>
        <fullName evidence="2">Uncharacterized protein</fullName>
    </submittedName>
</protein>
<dbReference type="AlphaFoldDB" id="A0A0E1WBC9"/>
<dbReference type="Proteomes" id="UP000001812">
    <property type="component" value="Chromosome I"/>
</dbReference>
<evidence type="ECO:0000256" key="1">
    <source>
        <dbReference type="SAM" id="MobiDB-lite"/>
    </source>
</evidence>
<evidence type="ECO:0000313" key="2">
    <source>
        <dbReference type="EMBL" id="EET09641.1"/>
    </source>
</evidence>
<feature type="compositionally biased region" description="Basic and acidic residues" evidence="1">
    <location>
        <begin position="1"/>
        <end position="11"/>
    </location>
</feature>
<feature type="region of interest" description="Disordered" evidence="1">
    <location>
        <begin position="1"/>
        <end position="50"/>
    </location>
</feature>
<gene>
    <name evidence="2" type="ORF">BURPS1710A_1798</name>
</gene>
<proteinExistence type="predicted"/>
<accession>A0A0E1WBC9</accession>
<sequence>MADYRTPREARQATNGLTPAPRVRDGAQKRGGGLATPDGHRETASAVRHRATRLHGGVAAAEPHARNAAADG</sequence>
<organism evidence="2">
    <name type="scientific">Burkholderia pseudomallei 1710a</name>
    <dbReference type="NCBI Taxonomy" id="320371"/>
    <lineage>
        <taxon>Bacteria</taxon>
        <taxon>Pseudomonadati</taxon>
        <taxon>Pseudomonadota</taxon>
        <taxon>Betaproteobacteria</taxon>
        <taxon>Burkholderiales</taxon>
        <taxon>Burkholderiaceae</taxon>
        <taxon>Burkholderia</taxon>
        <taxon>pseudomallei group</taxon>
    </lineage>
</organism>
<dbReference type="EMBL" id="CM000832">
    <property type="protein sequence ID" value="EET09641.1"/>
    <property type="molecule type" value="Genomic_DNA"/>
</dbReference>
<reference evidence="2" key="1">
    <citation type="submission" date="2009-05" db="EMBL/GenBank/DDBJ databases">
        <authorList>
            <person name="Harkins D.M."/>
            <person name="DeShazer D."/>
            <person name="Woods D.E."/>
            <person name="Brinkac L.M."/>
            <person name="Brown K.A."/>
            <person name="Hung G.C."/>
            <person name="Tuanyok A."/>
            <person name="Zhang B."/>
            <person name="Nierman W.C."/>
        </authorList>
    </citation>
    <scope>NUCLEOTIDE SEQUENCE [LARGE SCALE GENOMIC DNA]</scope>
    <source>
        <strain evidence="2">1710a</strain>
    </source>
</reference>